<comment type="caution">
    <text evidence="1">The sequence shown here is derived from an EMBL/GenBank/DDBJ whole genome shotgun (WGS) entry which is preliminary data.</text>
</comment>
<sequence>MSMKILHILYTCLTLPSNDKEKMVSLCNKSFQDYFSTSSATINLEKALNLNYA</sequence>
<accession>A0A497XWK8</accession>
<dbReference type="EMBL" id="RCCK01000013">
    <property type="protein sequence ID" value="RLJ73926.1"/>
    <property type="molecule type" value="Genomic_DNA"/>
</dbReference>
<name>A0A497XWK8_9SPHI</name>
<dbReference type="AlphaFoldDB" id="A0A497XWK8"/>
<dbReference type="Proteomes" id="UP000273898">
    <property type="component" value="Unassembled WGS sequence"/>
</dbReference>
<evidence type="ECO:0000313" key="2">
    <source>
        <dbReference type="Proteomes" id="UP000273898"/>
    </source>
</evidence>
<evidence type="ECO:0000313" key="1">
    <source>
        <dbReference type="EMBL" id="RLJ73926.1"/>
    </source>
</evidence>
<protein>
    <submittedName>
        <fullName evidence="1">Uncharacterized protein</fullName>
    </submittedName>
</protein>
<proteinExistence type="predicted"/>
<organism evidence="1 2">
    <name type="scientific">Pedobacter alluvionis</name>
    <dbReference type="NCBI Taxonomy" id="475253"/>
    <lineage>
        <taxon>Bacteria</taxon>
        <taxon>Pseudomonadati</taxon>
        <taxon>Bacteroidota</taxon>
        <taxon>Sphingobacteriia</taxon>
        <taxon>Sphingobacteriales</taxon>
        <taxon>Sphingobacteriaceae</taxon>
        <taxon>Pedobacter</taxon>
    </lineage>
</organism>
<reference evidence="1 2" key="1">
    <citation type="submission" date="2018-10" db="EMBL/GenBank/DDBJ databases">
        <title>Genomic Encyclopedia of Archaeal and Bacterial Type Strains, Phase II (KMG-II): from individual species to whole genera.</title>
        <authorList>
            <person name="Goeker M."/>
        </authorList>
    </citation>
    <scope>NUCLEOTIDE SEQUENCE [LARGE SCALE GENOMIC DNA]</scope>
    <source>
        <strain evidence="1 2">DSM 19624</strain>
    </source>
</reference>
<gene>
    <name evidence="1" type="ORF">BCL90_4093</name>
</gene>